<organism evidence="2 3">
    <name type="scientific">Haloplanus ruber</name>
    <dbReference type="NCBI Taxonomy" id="869892"/>
    <lineage>
        <taxon>Archaea</taxon>
        <taxon>Methanobacteriati</taxon>
        <taxon>Methanobacteriota</taxon>
        <taxon>Stenosarchaea group</taxon>
        <taxon>Halobacteria</taxon>
        <taxon>Halobacteriales</taxon>
        <taxon>Haloferacaceae</taxon>
        <taxon>Haloplanus</taxon>
    </lineage>
</organism>
<dbReference type="PANTHER" id="PTHR42941">
    <property type="entry name" value="SLL1037 PROTEIN"/>
    <property type="match status" value="1"/>
</dbReference>
<protein>
    <submittedName>
        <fullName evidence="2">TAXI family TRAP transporter solute-binding subunit</fullName>
    </submittedName>
</protein>
<feature type="compositionally biased region" description="Gly residues" evidence="1">
    <location>
        <begin position="25"/>
        <end position="43"/>
    </location>
</feature>
<gene>
    <name evidence="2" type="ORF">ACFSBJ_00665</name>
</gene>
<accession>A0ABD6CV69</accession>
<dbReference type="PROSITE" id="PS51257">
    <property type="entry name" value="PROKAR_LIPOPROTEIN"/>
    <property type="match status" value="1"/>
</dbReference>
<evidence type="ECO:0000256" key="1">
    <source>
        <dbReference type="SAM" id="MobiDB-lite"/>
    </source>
</evidence>
<sequence length="357" mass="38613">MDEARREFLKRAGVATVATTTLAGCSGGGGGGGGDGGDGGGGQASWTLGTSSEGSSSFRIGSTWSQYAEQNDALDSVSVDAVITEGTGASYRRFDAGEFEMSGTTTQLLDAAPDTGPYEDQGLQDFSNHRQVRGYMGFYNFGLYNADAVSGWDDLEGRPIAISSAGSGTRPPVEAIVDAEIGLDNVDNRYMAFADIPSALRSGQVDAAFTWTVNQTTPQGWFQEIDATVNWEPLPISQSTRDLLNNDLGYSTYVQLDADTVSQFAENYQDPLDTFTLTYLYVVNANADADIVYDIARFTHQEGEALLEQDDVMAFFPDPDRFLGQLHPDIPLHEGAYRYYEEEGLLEDYDLTAPPEA</sequence>
<dbReference type="Proteomes" id="UP001597075">
    <property type="component" value="Unassembled WGS sequence"/>
</dbReference>
<dbReference type="EMBL" id="JBHUDL010000003">
    <property type="protein sequence ID" value="MFD1632262.1"/>
    <property type="molecule type" value="Genomic_DNA"/>
</dbReference>
<evidence type="ECO:0000313" key="2">
    <source>
        <dbReference type="EMBL" id="MFD1632262.1"/>
    </source>
</evidence>
<evidence type="ECO:0000313" key="3">
    <source>
        <dbReference type="Proteomes" id="UP001597075"/>
    </source>
</evidence>
<dbReference type="PANTHER" id="PTHR42941:SF1">
    <property type="entry name" value="SLL1037 PROTEIN"/>
    <property type="match status" value="1"/>
</dbReference>
<comment type="caution">
    <text evidence="2">The sequence shown here is derived from an EMBL/GenBank/DDBJ whole genome shotgun (WGS) entry which is preliminary data.</text>
</comment>
<proteinExistence type="predicted"/>
<dbReference type="InterPro" id="IPR011852">
    <property type="entry name" value="TRAP_TAXI"/>
</dbReference>
<feature type="region of interest" description="Disordered" evidence="1">
    <location>
        <begin position="22"/>
        <end position="53"/>
    </location>
</feature>
<keyword evidence="3" id="KW-1185">Reference proteome</keyword>
<dbReference type="AlphaFoldDB" id="A0ABD6CV69"/>
<dbReference type="SUPFAM" id="SSF53850">
    <property type="entry name" value="Periplasmic binding protein-like II"/>
    <property type="match status" value="1"/>
</dbReference>
<dbReference type="Pfam" id="PF16868">
    <property type="entry name" value="NMT1_3"/>
    <property type="match status" value="1"/>
</dbReference>
<dbReference type="RefSeq" id="WP_256407056.1">
    <property type="nucleotide sequence ID" value="NZ_CP187151.1"/>
</dbReference>
<reference evidence="2 3" key="1">
    <citation type="journal article" date="2019" name="Int. J. Syst. Evol. Microbiol.">
        <title>The Global Catalogue of Microorganisms (GCM) 10K type strain sequencing project: providing services to taxonomists for standard genome sequencing and annotation.</title>
        <authorList>
            <consortium name="The Broad Institute Genomics Platform"/>
            <consortium name="The Broad Institute Genome Sequencing Center for Infectious Disease"/>
            <person name="Wu L."/>
            <person name="Ma J."/>
        </authorList>
    </citation>
    <scope>NUCLEOTIDE SEQUENCE [LARGE SCALE GENOMIC DNA]</scope>
    <source>
        <strain evidence="2 3">CGMCC 1.10594</strain>
    </source>
</reference>
<name>A0ABD6CV69_9EURY</name>
<dbReference type="Gene3D" id="3.40.190.10">
    <property type="entry name" value="Periplasmic binding protein-like II"/>
    <property type="match status" value="2"/>
</dbReference>